<feature type="non-terminal residue" evidence="2">
    <location>
        <position position="1"/>
    </location>
</feature>
<dbReference type="SUPFAM" id="SSF51905">
    <property type="entry name" value="FAD/NAD(P)-binding domain"/>
    <property type="match status" value="1"/>
</dbReference>
<gene>
    <name evidence="2" type="ORF">METZ01_LOCUS167975</name>
</gene>
<dbReference type="Gene3D" id="1.10.3110.10">
    <property type="entry name" value="protoporphyrinogen ix oxidase, domain 3"/>
    <property type="match status" value="1"/>
</dbReference>
<organism evidence="2">
    <name type="scientific">marine metagenome</name>
    <dbReference type="NCBI Taxonomy" id="408172"/>
    <lineage>
        <taxon>unclassified sequences</taxon>
        <taxon>metagenomes</taxon>
        <taxon>ecological metagenomes</taxon>
    </lineage>
</organism>
<dbReference type="AlphaFoldDB" id="A0A382BNK4"/>
<name>A0A382BNK4_9ZZZZ</name>
<dbReference type="PANTHER" id="PTHR42923:SF3">
    <property type="entry name" value="PROTOPORPHYRINOGEN OXIDASE"/>
    <property type="match status" value="1"/>
</dbReference>
<dbReference type="Gene3D" id="3.90.660.20">
    <property type="entry name" value="Protoporphyrinogen oxidase, mitochondrial, domain 2"/>
    <property type="match status" value="1"/>
</dbReference>
<dbReference type="Pfam" id="PF01593">
    <property type="entry name" value="Amino_oxidase"/>
    <property type="match status" value="1"/>
</dbReference>
<evidence type="ECO:0000259" key="1">
    <source>
        <dbReference type="Pfam" id="PF01593"/>
    </source>
</evidence>
<dbReference type="Gene3D" id="3.50.50.60">
    <property type="entry name" value="FAD/NAD(P)-binding domain"/>
    <property type="match status" value="1"/>
</dbReference>
<proteinExistence type="predicted"/>
<dbReference type="GO" id="GO:0016491">
    <property type="term" value="F:oxidoreductase activity"/>
    <property type="evidence" value="ECO:0007669"/>
    <property type="project" value="InterPro"/>
</dbReference>
<dbReference type="EMBL" id="UINC01030547">
    <property type="protein sequence ID" value="SVB15121.1"/>
    <property type="molecule type" value="Genomic_DNA"/>
</dbReference>
<dbReference type="PANTHER" id="PTHR42923">
    <property type="entry name" value="PROTOPORPHYRINOGEN OXIDASE"/>
    <property type="match status" value="1"/>
</dbReference>
<dbReference type="InterPro" id="IPR036188">
    <property type="entry name" value="FAD/NAD-bd_sf"/>
</dbReference>
<sequence length="311" mass="31935">VRPDVIVVGAGFGGLLVACEVARRGGRPLVLEAGPAVGGVAATVHDGDYLLEPAAGSFLLPHPHLTPILESARARVVPAEATAHRRYVYDRGGLFEIAGPAAIATRLVSGRGKLRLLREPWVRTRPTSADESLRGFLERRLGPEGGRMGATLMAHGVFAGDPDKLSARAAFPAMVALDDDAGSLIRGGLARRRARPKDAPRAGLHIAPNGMAGLAAELAASLGDDLRLEWPVDSVRRDGDEWVVGGRGEERSPAVVVALAPAEAARVVPGPLAPLLNEARAAPVAVVGLGGHAADLPVPSGVGALTGPDGG</sequence>
<feature type="non-terminal residue" evidence="2">
    <location>
        <position position="311"/>
    </location>
</feature>
<feature type="domain" description="Amine oxidase" evidence="1">
    <location>
        <begin position="13"/>
        <end position="283"/>
    </location>
</feature>
<accession>A0A382BNK4</accession>
<reference evidence="2" key="1">
    <citation type="submission" date="2018-05" db="EMBL/GenBank/DDBJ databases">
        <authorList>
            <person name="Lanie J.A."/>
            <person name="Ng W.-L."/>
            <person name="Kazmierczak K.M."/>
            <person name="Andrzejewski T.M."/>
            <person name="Davidsen T.M."/>
            <person name="Wayne K.J."/>
            <person name="Tettelin H."/>
            <person name="Glass J.I."/>
            <person name="Rusch D."/>
            <person name="Podicherti R."/>
            <person name="Tsui H.-C.T."/>
            <person name="Winkler M.E."/>
        </authorList>
    </citation>
    <scope>NUCLEOTIDE SEQUENCE</scope>
</reference>
<protein>
    <recommendedName>
        <fullName evidence="1">Amine oxidase domain-containing protein</fullName>
    </recommendedName>
</protein>
<dbReference type="InterPro" id="IPR002937">
    <property type="entry name" value="Amino_oxidase"/>
</dbReference>
<dbReference type="InterPro" id="IPR050464">
    <property type="entry name" value="Zeta_carotene_desat/Oxidored"/>
</dbReference>
<evidence type="ECO:0000313" key="2">
    <source>
        <dbReference type="EMBL" id="SVB15121.1"/>
    </source>
</evidence>